<gene>
    <name evidence="5" type="ORF">AWB75_05039</name>
</gene>
<dbReference type="Proteomes" id="UP000054870">
    <property type="component" value="Unassembled WGS sequence"/>
</dbReference>
<dbReference type="PROSITE" id="PS50949">
    <property type="entry name" value="HTH_GNTR"/>
    <property type="match status" value="1"/>
</dbReference>
<evidence type="ECO:0000313" key="5">
    <source>
        <dbReference type="EMBL" id="SAK80917.1"/>
    </source>
</evidence>
<keyword evidence="2" id="KW-0238">DNA-binding</keyword>
<keyword evidence="6" id="KW-1185">Reference proteome</keyword>
<accession>A0A158CHB4</accession>
<dbReference type="InterPro" id="IPR008920">
    <property type="entry name" value="TF_FadR/GntR_C"/>
</dbReference>
<sequence>MSTLAVRTWEIKPSMPSDTQSVERPEVRTSGLTLSLEPINATVSLRDQAYAKLRQAIAEADIYRSREEIRLDEKELTEALGVSRTPIREAMTLLEQEGFLRTVPRRGVYILRKTKREIVEMIHMWAALESMAARLATQRASDEEIAQLRHMFDNFRDSTPAEHIDEYSEANIAFHSAIVRLAKSEIIFDTIKNIFVHVRAIRKMTISQSDRASRSIVDHMRIIEALEKRDTELVERLVKQHSLDLAAFVEANCDFLD</sequence>
<dbReference type="EMBL" id="FCOF02000029">
    <property type="protein sequence ID" value="SAK80917.1"/>
    <property type="molecule type" value="Genomic_DNA"/>
</dbReference>
<protein>
    <submittedName>
        <fullName evidence="5">GntR family transcriptional regulator</fullName>
    </submittedName>
</protein>
<dbReference type="SMART" id="SM00895">
    <property type="entry name" value="FCD"/>
    <property type="match status" value="1"/>
</dbReference>
<evidence type="ECO:0000256" key="3">
    <source>
        <dbReference type="ARBA" id="ARBA00023163"/>
    </source>
</evidence>
<evidence type="ECO:0000259" key="4">
    <source>
        <dbReference type="PROSITE" id="PS50949"/>
    </source>
</evidence>
<proteinExistence type="predicted"/>
<dbReference type="PRINTS" id="PR00035">
    <property type="entry name" value="HTHGNTR"/>
</dbReference>
<dbReference type="InterPro" id="IPR036390">
    <property type="entry name" value="WH_DNA-bd_sf"/>
</dbReference>
<comment type="caution">
    <text evidence="5">The sequence shown here is derived from an EMBL/GenBank/DDBJ whole genome shotgun (WGS) entry which is preliminary data.</text>
</comment>
<keyword evidence="3" id="KW-0804">Transcription</keyword>
<dbReference type="InterPro" id="IPR036388">
    <property type="entry name" value="WH-like_DNA-bd_sf"/>
</dbReference>
<dbReference type="Gene3D" id="1.10.10.10">
    <property type="entry name" value="Winged helix-like DNA-binding domain superfamily/Winged helix DNA-binding domain"/>
    <property type="match status" value="1"/>
</dbReference>
<evidence type="ECO:0000313" key="6">
    <source>
        <dbReference type="Proteomes" id="UP000054870"/>
    </source>
</evidence>
<dbReference type="SUPFAM" id="SSF48008">
    <property type="entry name" value="GntR ligand-binding domain-like"/>
    <property type="match status" value="1"/>
</dbReference>
<organism evidence="5 6">
    <name type="scientific">Caballeronia catudaia</name>
    <dbReference type="NCBI Taxonomy" id="1777136"/>
    <lineage>
        <taxon>Bacteria</taxon>
        <taxon>Pseudomonadati</taxon>
        <taxon>Pseudomonadota</taxon>
        <taxon>Betaproteobacteria</taxon>
        <taxon>Burkholderiales</taxon>
        <taxon>Burkholderiaceae</taxon>
        <taxon>Caballeronia</taxon>
    </lineage>
</organism>
<dbReference type="SUPFAM" id="SSF46785">
    <property type="entry name" value="Winged helix' DNA-binding domain"/>
    <property type="match status" value="1"/>
</dbReference>
<dbReference type="CDD" id="cd07377">
    <property type="entry name" value="WHTH_GntR"/>
    <property type="match status" value="1"/>
</dbReference>
<dbReference type="Gene3D" id="1.20.120.530">
    <property type="entry name" value="GntR ligand-binding domain-like"/>
    <property type="match status" value="1"/>
</dbReference>
<dbReference type="InterPro" id="IPR011711">
    <property type="entry name" value="GntR_C"/>
</dbReference>
<feature type="domain" description="HTH gntR-type" evidence="4">
    <location>
        <begin position="43"/>
        <end position="113"/>
    </location>
</feature>
<dbReference type="Pfam" id="PF00392">
    <property type="entry name" value="GntR"/>
    <property type="match status" value="1"/>
</dbReference>
<dbReference type="GO" id="GO:0003700">
    <property type="term" value="F:DNA-binding transcription factor activity"/>
    <property type="evidence" value="ECO:0007669"/>
    <property type="project" value="InterPro"/>
</dbReference>
<evidence type="ECO:0000256" key="1">
    <source>
        <dbReference type="ARBA" id="ARBA00023015"/>
    </source>
</evidence>
<dbReference type="InterPro" id="IPR000524">
    <property type="entry name" value="Tscrpt_reg_HTH_GntR"/>
</dbReference>
<dbReference type="SMART" id="SM00345">
    <property type="entry name" value="HTH_GNTR"/>
    <property type="match status" value="1"/>
</dbReference>
<evidence type="ECO:0000256" key="2">
    <source>
        <dbReference type="ARBA" id="ARBA00023125"/>
    </source>
</evidence>
<reference evidence="5" key="1">
    <citation type="submission" date="2016-01" db="EMBL/GenBank/DDBJ databases">
        <authorList>
            <person name="Peeters C."/>
        </authorList>
    </citation>
    <scope>NUCLEOTIDE SEQUENCE [LARGE SCALE GENOMIC DNA]</scope>
    <source>
        <strain evidence="5">LMG 29318</strain>
    </source>
</reference>
<dbReference type="PANTHER" id="PTHR43537:SF49">
    <property type="entry name" value="TRANSCRIPTIONAL REGULATORY PROTEIN"/>
    <property type="match status" value="1"/>
</dbReference>
<name>A0A158CHB4_9BURK</name>
<dbReference type="GO" id="GO:0003677">
    <property type="term" value="F:DNA binding"/>
    <property type="evidence" value="ECO:0007669"/>
    <property type="project" value="UniProtKB-KW"/>
</dbReference>
<keyword evidence="1" id="KW-0805">Transcription regulation</keyword>
<dbReference type="Pfam" id="PF07729">
    <property type="entry name" value="FCD"/>
    <property type="match status" value="1"/>
</dbReference>
<dbReference type="PANTHER" id="PTHR43537">
    <property type="entry name" value="TRANSCRIPTIONAL REGULATOR, GNTR FAMILY"/>
    <property type="match status" value="1"/>
</dbReference>
<dbReference type="AlphaFoldDB" id="A0A158CHB4"/>